<accession>A0A6S6QWF4</accession>
<dbReference type="PANTHER" id="PTHR32089:SF112">
    <property type="entry name" value="LYSOZYME-LIKE PROTEIN-RELATED"/>
    <property type="match status" value="1"/>
</dbReference>
<dbReference type="Proteomes" id="UP000515561">
    <property type="component" value="Chromosome"/>
</dbReference>
<protein>
    <submittedName>
        <fullName evidence="1">Methyl-accepting chemotaxis protein</fullName>
    </submittedName>
</protein>
<dbReference type="PROSITE" id="PS50111">
    <property type="entry name" value="CHEMOTAXIS_TRANSDUC_2"/>
    <property type="match status" value="1"/>
</dbReference>
<name>A0A6S6QWF4_9FIRM</name>
<dbReference type="KEGG" id="acel:acsn021_31220"/>
<dbReference type="Pfam" id="PF00015">
    <property type="entry name" value="MCPsignal"/>
    <property type="match status" value="1"/>
</dbReference>
<dbReference type="GO" id="GO:0020037">
    <property type="term" value="F:heme binding"/>
    <property type="evidence" value="ECO:0007669"/>
    <property type="project" value="InterPro"/>
</dbReference>
<dbReference type="Pfam" id="PF07700">
    <property type="entry name" value="HNOB"/>
    <property type="match status" value="1"/>
</dbReference>
<dbReference type="AlphaFoldDB" id="A0A6S6QWF4"/>
<dbReference type="InterPro" id="IPR024096">
    <property type="entry name" value="NO_sig/Golgi_transp_ligand-bd"/>
</dbReference>
<dbReference type="SMART" id="SM00283">
    <property type="entry name" value="MA"/>
    <property type="match status" value="1"/>
</dbReference>
<evidence type="ECO:0000313" key="2">
    <source>
        <dbReference type="Proteomes" id="UP000515561"/>
    </source>
</evidence>
<dbReference type="Gene3D" id="3.90.1520.10">
    <property type="entry name" value="H-NOX domain"/>
    <property type="match status" value="1"/>
</dbReference>
<reference evidence="1 2" key="1">
    <citation type="journal article" date="2016" name="Int. J. Syst. Evol. Microbiol.">
        <title>Descriptions of Anaerotaenia torta gen. nov., sp. nov. and Anaerocolumna cellulosilytica gen. nov., sp. nov. isolated from a methanogenic reactor of cattle waste.</title>
        <authorList>
            <person name="Uek A."/>
            <person name="Ohtaki Y."/>
            <person name="Kaku N."/>
            <person name="Ueki K."/>
        </authorList>
    </citation>
    <scope>NUCLEOTIDE SEQUENCE [LARGE SCALE GENOMIC DNA]</scope>
    <source>
        <strain evidence="1 2">SN021</strain>
    </source>
</reference>
<proteinExistence type="predicted"/>
<sequence>MKGTVVSTWVESCRRLFGVSVVTNALESFGVSGDHIFTPLEDVEDSVACGVINKIGEAVGKSHKDIWNVMGEENIKTFSNNYPGFFRHETAYQFLKSMNDVHIIVMKRFQGAKPPLLDVTPISSHDIIFTYRSQRGMIDYLTGLISGVARYFKEEIQVEVLSKQEGETQLKLTFEKEIQFTKKYRLNQLLSLGFIKTTAMKTAVVNTVMLAILSFLLSLGLMKTLVLTGGAFLISLASSVLIHRPKQLIMMELEKLEKRNFVESVVLKSKDEYEDLMDEINKIKKNVQKDFIGFNAIVDEMYIFNHSVSDIAHTMQSTSNDITNVLDQVAEAAITQAEDTGKAITVLDSSIQNVTSISNDGQKNKSQIEEAVIGIEDSFQNVQATAGQITDVLHRFNEIRHSSNELKNNADDITQIVLIVASIAKQINLLALNASIEAARAGEAGKGFTVVAEEVRKLSEETNQAVSQINESLTGFVGSINEVVEGIDVQYNVLENENTKLSEAVNSSNQMNQRLKVVSDLMIQNSQDLKLEADNISELFDGIQNLASIAEENSAMTEEANSNVTVYVEQIKELTHQITVFDSMIKNFQEDLSNYAV</sequence>
<keyword evidence="2" id="KW-1185">Reference proteome</keyword>
<dbReference type="InterPro" id="IPR004089">
    <property type="entry name" value="MCPsignal_dom"/>
</dbReference>
<dbReference type="PANTHER" id="PTHR32089">
    <property type="entry name" value="METHYL-ACCEPTING CHEMOTAXIS PROTEIN MCPB"/>
    <property type="match status" value="1"/>
</dbReference>
<dbReference type="Gene3D" id="1.10.287.950">
    <property type="entry name" value="Methyl-accepting chemotaxis protein"/>
    <property type="match status" value="1"/>
</dbReference>
<dbReference type="SUPFAM" id="SSF58104">
    <property type="entry name" value="Methyl-accepting chemotaxis protein (MCP) signaling domain"/>
    <property type="match status" value="1"/>
</dbReference>
<dbReference type="RefSeq" id="WP_184095644.1">
    <property type="nucleotide sequence ID" value="NZ_AP023367.1"/>
</dbReference>
<dbReference type="InterPro" id="IPR011644">
    <property type="entry name" value="Heme_NO-bd"/>
</dbReference>
<evidence type="ECO:0000313" key="1">
    <source>
        <dbReference type="EMBL" id="BCJ95553.1"/>
    </source>
</evidence>
<organism evidence="1 2">
    <name type="scientific">Anaerocolumna cellulosilytica</name>
    <dbReference type="NCBI Taxonomy" id="433286"/>
    <lineage>
        <taxon>Bacteria</taxon>
        <taxon>Bacillati</taxon>
        <taxon>Bacillota</taxon>
        <taxon>Clostridia</taxon>
        <taxon>Lachnospirales</taxon>
        <taxon>Lachnospiraceae</taxon>
        <taxon>Anaerocolumna</taxon>
    </lineage>
</organism>
<dbReference type="EMBL" id="AP023367">
    <property type="protein sequence ID" value="BCJ95553.1"/>
    <property type="molecule type" value="Genomic_DNA"/>
</dbReference>
<dbReference type="SUPFAM" id="SSF111126">
    <property type="entry name" value="Ligand-binding domain in the NO signalling and Golgi transport"/>
    <property type="match status" value="1"/>
</dbReference>
<dbReference type="GO" id="GO:0016020">
    <property type="term" value="C:membrane"/>
    <property type="evidence" value="ECO:0007669"/>
    <property type="project" value="InterPro"/>
</dbReference>
<dbReference type="InterPro" id="IPR038158">
    <property type="entry name" value="H-NOX_domain_sf"/>
</dbReference>
<dbReference type="GO" id="GO:0007165">
    <property type="term" value="P:signal transduction"/>
    <property type="evidence" value="ECO:0007669"/>
    <property type="project" value="InterPro"/>
</dbReference>
<gene>
    <name evidence="1" type="primary">sonO</name>
    <name evidence="1" type="ORF">acsn021_31220</name>
</gene>